<dbReference type="InterPro" id="IPR018378">
    <property type="entry name" value="C-type_lectin_CS"/>
</dbReference>
<dbReference type="Gene3D" id="3.10.100.10">
    <property type="entry name" value="Mannose-Binding Protein A, subunit A"/>
    <property type="match status" value="1"/>
</dbReference>
<protein>
    <recommendedName>
        <fullName evidence="2">C-type lectin domain-containing protein</fullName>
    </recommendedName>
</protein>
<sequence length="54" mass="6465">MHDEANVSYDNWGHDQPNYVDGDQKCVVAEIEWTWAWNDWFCTEKDFIVCELPN</sequence>
<dbReference type="EMBL" id="JAIWYP010000013">
    <property type="protein sequence ID" value="KAH3718362.1"/>
    <property type="molecule type" value="Genomic_DNA"/>
</dbReference>
<feature type="domain" description="C-type lectin" evidence="2">
    <location>
        <begin position="3"/>
        <end position="51"/>
    </location>
</feature>
<dbReference type="AlphaFoldDB" id="A0A9D4C6H9"/>
<reference evidence="3" key="2">
    <citation type="submission" date="2020-11" db="EMBL/GenBank/DDBJ databases">
        <authorList>
            <person name="McCartney M.A."/>
            <person name="Auch B."/>
            <person name="Kono T."/>
            <person name="Mallez S."/>
            <person name="Becker A."/>
            <person name="Gohl D.M."/>
            <person name="Silverstein K.A.T."/>
            <person name="Koren S."/>
            <person name="Bechman K.B."/>
            <person name="Herman A."/>
            <person name="Abrahante J.E."/>
            <person name="Garbe J."/>
        </authorList>
    </citation>
    <scope>NUCLEOTIDE SEQUENCE</scope>
    <source>
        <strain evidence="3">Duluth1</strain>
        <tissue evidence="3">Whole animal</tissue>
    </source>
</reference>
<dbReference type="Proteomes" id="UP000828390">
    <property type="component" value="Unassembled WGS sequence"/>
</dbReference>
<organism evidence="3 4">
    <name type="scientific">Dreissena polymorpha</name>
    <name type="common">Zebra mussel</name>
    <name type="synonym">Mytilus polymorpha</name>
    <dbReference type="NCBI Taxonomy" id="45954"/>
    <lineage>
        <taxon>Eukaryota</taxon>
        <taxon>Metazoa</taxon>
        <taxon>Spiralia</taxon>
        <taxon>Lophotrochozoa</taxon>
        <taxon>Mollusca</taxon>
        <taxon>Bivalvia</taxon>
        <taxon>Autobranchia</taxon>
        <taxon>Heteroconchia</taxon>
        <taxon>Euheterodonta</taxon>
        <taxon>Imparidentia</taxon>
        <taxon>Neoheterodontei</taxon>
        <taxon>Myida</taxon>
        <taxon>Dreissenoidea</taxon>
        <taxon>Dreissenidae</taxon>
        <taxon>Dreissena</taxon>
    </lineage>
</organism>
<evidence type="ECO:0000256" key="1">
    <source>
        <dbReference type="ARBA" id="ARBA00023157"/>
    </source>
</evidence>
<dbReference type="SUPFAM" id="SSF56436">
    <property type="entry name" value="C-type lectin-like"/>
    <property type="match status" value="1"/>
</dbReference>
<reference evidence="3" key="1">
    <citation type="journal article" date="2019" name="bioRxiv">
        <title>The Genome of the Zebra Mussel, Dreissena polymorpha: A Resource for Invasive Species Research.</title>
        <authorList>
            <person name="McCartney M.A."/>
            <person name="Auch B."/>
            <person name="Kono T."/>
            <person name="Mallez S."/>
            <person name="Zhang Y."/>
            <person name="Obille A."/>
            <person name="Becker A."/>
            <person name="Abrahante J.E."/>
            <person name="Garbe J."/>
            <person name="Badalamenti J.P."/>
            <person name="Herman A."/>
            <person name="Mangelson H."/>
            <person name="Liachko I."/>
            <person name="Sullivan S."/>
            <person name="Sone E.D."/>
            <person name="Koren S."/>
            <person name="Silverstein K.A.T."/>
            <person name="Beckman K.B."/>
            <person name="Gohl D.M."/>
        </authorList>
    </citation>
    <scope>NUCLEOTIDE SEQUENCE</scope>
    <source>
        <strain evidence="3">Duluth1</strain>
        <tissue evidence="3">Whole animal</tissue>
    </source>
</reference>
<dbReference type="PROSITE" id="PS00615">
    <property type="entry name" value="C_TYPE_LECTIN_1"/>
    <property type="match status" value="1"/>
</dbReference>
<keyword evidence="1" id="KW-1015">Disulfide bond</keyword>
<dbReference type="PROSITE" id="PS50041">
    <property type="entry name" value="C_TYPE_LECTIN_2"/>
    <property type="match status" value="1"/>
</dbReference>
<evidence type="ECO:0000313" key="3">
    <source>
        <dbReference type="EMBL" id="KAH3718362.1"/>
    </source>
</evidence>
<comment type="caution">
    <text evidence="3">The sequence shown here is derived from an EMBL/GenBank/DDBJ whole genome shotgun (WGS) entry which is preliminary data.</text>
</comment>
<evidence type="ECO:0000259" key="2">
    <source>
        <dbReference type="PROSITE" id="PS50041"/>
    </source>
</evidence>
<gene>
    <name evidence="3" type="ORF">DPMN_061165</name>
</gene>
<keyword evidence="4" id="KW-1185">Reference proteome</keyword>
<evidence type="ECO:0000313" key="4">
    <source>
        <dbReference type="Proteomes" id="UP000828390"/>
    </source>
</evidence>
<name>A0A9D4C6H9_DREPO</name>
<dbReference type="InterPro" id="IPR001304">
    <property type="entry name" value="C-type_lectin-like"/>
</dbReference>
<dbReference type="InterPro" id="IPR016186">
    <property type="entry name" value="C-type_lectin-like/link_sf"/>
</dbReference>
<dbReference type="InterPro" id="IPR016187">
    <property type="entry name" value="CTDL_fold"/>
</dbReference>
<accession>A0A9D4C6H9</accession>
<proteinExistence type="predicted"/>